<evidence type="ECO:0000256" key="4">
    <source>
        <dbReference type="SAM" id="MobiDB-lite"/>
    </source>
</evidence>
<evidence type="ECO:0000259" key="6">
    <source>
        <dbReference type="Pfam" id="PF04577"/>
    </source>
</evidence>
<sequence length="549" mass="59784">MARTASWTPLRHDEDDDGFDDEPDAQRARWGRGQLLALGLTALVLAGALAAVTQPRAAWPRAGGGAHGAPDAGAADGGEEDPPPATPADVDEPVRITSWMRQGIRFAPAGIDLASRECMPFVMDPNRTVRERIEQQPLTAAAARALRTIEPHDEFSWCTISSCAPHTDPIRVFHLQDVCMHNDTLYVLSDRNAPPVVLVDDWWGSPRRPRRYSRFLQEVHGEASVPGTPVWLGGSWTVVTPKFRFGHANIFHAILEEIGWLGRTTKCGAIATGVDHNILLTQRRHLLGRSSTGRLWEIAANGGHTYYLPMDASTAFCFRRLHFESNTPLAPADPSGAACAHVGALHTRPPVWPRWPAGEASFGGFDQIVHAARARVGLDADNGPVAAKWRTPRVTIVHRLKNRRLLNIEYVAWVLRDTGFDVTVVSLECMPLEAQLAVVSNSSTLLGVHGAGLTLGHALPPDALVIELRSAPCTEEARGIPYQMRPRNAIIPAPAVAVMPNASCPPPWKYNRRDYDVVVDIAAVLRTIFDKDPVASARQSSGSRTAAAV</sequence>
<name>A0A8J5XS73_DIALT</name>
<evidence type="ECO:0000256" key="3">
    <source>
        <dbReference type="ARBA" id="ARBA00023180"/>
    </source>
</evidence>
<dbReference type="PANTHER" id="PTHR20961">
    <property type="entry name" value="GLYCOSYLTRANSFERASE"/>
    <property type="match status" value="1"/>
</dbReference>
<dbReference type="InterPro" id="IPR049625">
    <property type="entry name" value="Glyco_transf_61_cat"/>
</dbReference>
<evidence type="ECO:0000313" key="8">
    <source>
        <dbReference type="Proteomes" id="UP000751190"/>
    </source>
</evidence>
<gene>
    <name evidence="7" type="ORF">KFE25_000833</name>
</gene>
<keyword evidence="5" id="KW-1133">Transmembrane helix</keyword>
<dbReference type="EMBL" id="JAGTXO010000006">
    <property type="protein sequence ID" value="KAG8467517.1"/>
    <property type="molecule type" value="Genomic_DNA"/>
</dbReference>
<keyword evidence="5" id="KW-0472">Membrane</keyword>
<feature type="compositionally biased region" description="Acidic residues" evidence="4">
    <location>
        <begin position="14"/>
        <end position="23"/>
    </location>
</feature>
<keyword evidence="8" id="KW-1185">Reference proteome</keyword>
<dbReference type="GO" id="GO:0016757">
    <property type="term" value="F:glycosyltransferase activity"/>
    <property type="evidence" value="ECO:0007669"/>
    <property type="project" value="UniProtKB-KW"/>
</dbReference>
<evidence type="ECO:0000313" key="7">
    <source>
        <dbReference type="EMBL" id="KAG8467517.1"/>
    </source>
</evidence>
<protein>
    <recommendedName>
        <fullName evidence="6">Glycosyltransferase 61 catalytic domain-containing protein</fullName>
    </recommendedName>
</protein>
<keyword evidence="1" id="KW-0328">Glycosyltransferase</keyword>
<keyword evidence="3" id="KW-0325">Glycoprotein</keyword>
<evidence type="ECO:0000256" key="2">
    <source>
        <dbReference type="ARBA" id="ARBA00022679"/>
    </source>
</evidence>
<feature type="domain" description="Glycosyltransferase 61 catalytic" evidence="6">
    <location>
        <begin position="363"/>
        <end position="466"/>
    </location>
</feature>
<dbReference type="AlphaFoldDB" id="A0A8J5XS73"/>
<feature type="region of interest" description="Disordered" evidence="4">
    <location>
        <begin position="1"/>
        <end position="26"/>
    </location>
</feature>
<comment type="caution">
    <text evidence="7">The sequence shown here is derived from an EMBL/GenBank/DDBJ whole genome shotgun (WGS) entry which is preliminary data.</text>
</comment>
<dbReference type="Pfam" id="PF04577">
    <property type="entry name" value="Glyco_transf_61"/>
    <property type="match status" value="1"/>
</dbReference>
<feature type="region of interest" description="Disordered" evidence="4">
    <location>
        <begin position="59"/>
        <end position="92"/>
    </location>
</feature>
<reference evidence="7" key="1">
    <citation type="submission" date="2021-05" db="EMBL/GenBank/DDBJ databases">
        <title>The genome of the haptophyte Pavlova lutheri (Diacronema luteri, Pavlovales) - a model for lipid biosynthesis in eukaryotic algae.</title>
        <authorList>
            <person name="Hulatt C.J."/>
            <person name="Posewitz M.C."/>
        </authorList>
    </citation>
    <scope>NUCLEOTIDE SEQUENCE</scope>
    <source>
        <strain evidence="7">NIVA-4/92</strain>
    </source>
</reference>
<dbReference type="InterPro" id="IPR007657">
    <property type="entry name" value="Glycosyltransferase_61"/>
</dbReference>
<proteinExistence type="predicted"/>
<dbReference type="Proteomes" id="UP000751190">
    <property type="component" value="Unassembled WGS sequence"/>
</dbReference>
<organism evidence="7 8">
    <name type="scientific">Diacronema lutheri</name>
    <name type="common">Unicellular marine alga</name>
    <name type="synonym">Monochrysis lutheri</name>
    <dbReference type="NCBI Taxonomy" id="2081491"/>
    <lineage>
        <taxon>Eukaryota</taxon>
        <taxon>Haptista</taxon>
        <taxon>Haptophyta</taxon>
        <taxon>Pavlovophyceae</taxon>
        <taxon>Pavlovales</taxon>
        <taxon>Pavlovaceae</taxon>
        <taxon>Diacronema</taxon>
    </lineage>
</organism>
<accession>A0A8J5XS73</accession>
<evidence type="ECO:0000256" key="5">
    <source>
        <dbReference type="SAM" id="Phobius"/>
    </source>
</evidence>
<keyword evidence="5" id="KW-0812">Transmembrane</keyword>
<evidence type="ECO:0000256" key="1">
    <source>
        <dbReference type="ARBA" id="ARBA00022676"/>
    </source>
</evidence>
<dbReference type="OrthoDB" id="529273at2759"/>
<feature type="transmembrane region" description="Helical" evidence="5">
    <location>
        <begin position="35"/>
        <end position="52"/>
    </location>
</feature>
<keyword evidence="2" id="KW-0808">Transferase</keyword>